<dbReference type="InterPro" id="IPR050900">
    <property type="entry name" value="Transposase_IS3/IS150/IS904"/>
</dbReference>
<keyword evidence="3" id="KW-1185">Reference proteome</keyword>
<dbReference type="OrthoDB" id="9814072at2"/>
<dbReference type="EMBL" id="QFVT01000012">
    <property type="protein sequence ID" value="PYC46549.1"/>
    <property type="molecule type" value="Genomic_DNA"/>
</dbReference>
<dbReference type="Proteomes" id="UP000248012">
    <property type="component" value="Unassembled WGS sequence"/>
</dbReference>
<proteinExistence type="predicted"/>
<accession>A0A2V4MLU9</accession>
<dbReference type="Gene3D" id="3.30.420.10">
    <property type="entry name" value="Ribonuclease H-like superfamily/Ribonuclease H"/>
    <property type="match status" value="1"/>
</dbReference>
<comment type="caution">
    <text evidence="2">The sequence shown here is derived from an EMBL/GenBank/DDBJ whole genome shotgun (WGS) entry which is preliminary data.</text>
</comment>
<dbReference type="AlphaFoldDB" id="A0A2V4MLU9"/>
<dbReference type="SUPFAM" id="SSF53098">
    <property type="entry name" value="Ribonuclease H-like"/>
    <property type="match status" value="1"/>
</dbReference>
<evidence type="ECO:0000313" key="3">
    <source>
        <dbReference type="Proteomes" id="UP000248012"/>
    </source>
</evidence>
<dbReference type="GO" id="GO:0015074">
    <property type="term" value="P:DNA integration"/>
    <property type="evidence" value="ECO:0007669"/>
    <property type="project" value="InterPro"/>
</dbReference>
<gene>
    <name evidence="2" type="ORF">DI396_14680</name>
</gene>
<reference evidence="2 3" key="1">
    <citation type="submission" date="2018-05" db="EMBL/GenBank/DDBJ databases">
        <title>Oceanovita maritima gen. nov., sp. nov., a marine bacterium in the family Rhodobacteraceae isolated from surface seawater of Lundu port Xiamen, China.</title>
        <authorList>
            <person name="Hetharua B.H."/>
            <person name="Min D."/>
            <person name="Liao H."/>
            <person name="Tian Y."/>
        </authorList>
    </citation>
    <scope>NUCLEOTIDE SEQUENCE [LARGE SCALE GENOMIC DNA]</scope>
    <source>
        <strain evidence="2 3">FSX-11</strain>
    </source>
</reference>
<sequence length="199" mass="22740">MRLFSVSWRLSSTLDASFCVEALNEAITKYGKPESMNSDQGSRFTGAVWIPTLTDAKIKISMDGRGRYLDNIFIERLWRSLKQEAVSLHKLQDGFQAERTINNWIVFYNADRPHTALDKRTPDDAYFDAIQVNQAACNLARLHLSSTANLSRKAGPLHNMTHSSPNSRDKRILRRYVADESENRLERCALGIRKGYCKQ</sequence>
<evidence type="ECO:0000313" key="2">
    <source>
        <dbReference type="EMBL" id="PYC46549.1"/>
    </source>
</evidence>
<dbReference type="InterPro" id="IPR012337">
    <property type="entry name" value="RNaseH-like_sf"/>
</dbReference>
<organism evidence="2 3">
    <name type="scientific">Litorivita pollutaquae</name>
    <dbReference type="NCBI Taxonomy" id="2200892"/>
    <lineage>
        <taxon>Bacteria</taxon>
        <taxon>Pseudomonadati</taxon>
        <taxon>Pseudomonadota</taxon>
        <taxon>Alphaproteobacteria</taxon>
        <taxon>Rhodobacterales</taxon>
        <taxon>Paracoccaceae</taxon>
        <taxon>Litorivita</taxon>
    </lineage>
</organism>
<dbReference type="PROSITE" id="PS50994">
    <property type="entry name" value="INTEGRASE"/>
    <property type="match status" value="1"/>
</dbReference>
<dbReference type="InterPro" id="IPR036397">
    <property type="entry name" value="RNaseH_sf"/>
</dbReference>
<name>A0A2V4MLU9_9RHOB</name>
<dbReference type="Pfam" id="PF13683">
    <property type="entry name" value="rve_3"/>
    <property type="match status" value="1"/>
</dbReference>
<dbReference type="PANTHER" id="PTHR46889:SF4">
    <property type="entry name" value="TRANSPOSASE INSO FOR INSERTION SEQUENCE ELEMENT IS911B-RELATED"/>
    <property type="match status" value="1"/>
</dbReference>
<dbReference type="GO" id="GO:0003676">
    <property type="term" value="F:nucleic acid binding"/>
    <property type="evidence" value="ECO:0007669"/>
    <property type="project" value="InterPro"/>
</dbReference>
<dbReference type="InterPro" id="IPR001584">
    <property type="entry name" value="Integrase_cat-core"/>
</dbReference>
<dbReference type="PANTHER" id="PTHR46889">
    <property type="entry name" value="TRANSPOSASE INSF FOR INSERTION SEQUENCE IS3B-RELATED"/>
    <property type="match status" value="1"/>
</dbReference>
<protein>
    <recommendedName>
        <fullName evidence="1">Integrase catalytic domain-containing protein</fullName>
    </recommendedName>
</protein>
<feature type="domain" description="Integrase catalytic" evidence="1">
    <location>
        <begin position="1"/>
        <end position="130"/>
    </location>
</feature>
<evidence type="ECO:0000259" key="1">
    <source>
        <dbReference type="PROSITE" id="PS50994"/>
    </source>
</evidence>